<dbReference type="PANTHER" id="PTHR23235">
    <property type="entry name" value="KRUEPPEL-LIKE TRANSCRIPTION FACTOR"/>
    <property type="match status" value="1"/>
</dbReference>
<dbReference type="OrthoDB" id="4748970at2759"/>
<keyword evidence="3" id="KW-0862">Zinc</keyword>
<feature type="domain" description="C2H2-type" evidence="6">
    <location>
        <begin position="273"/>
        <end position="302"/>
    </location>
</feature>
<dbReference type="FunFam" id="3.30.160.60:FF:000021">
    <property type="entry name" value="Basic krueppel-like factor 3"/>
    <property type="match status" value="1"/>
</dbReference>
<evidence type="ECO:0000313" key="7">
    <source>
        <dbReference type="EMBL" id="RWS17348.1"/>
    </source>
</evidence>
<dbReference type="EMBL" id="NCKU01000091">
    <property type="protein sequence ID" value="RWS17348.1"/>
    <property type="molecule type" value="Genomic_DNA"/>
</dbReference>
<gene>
    <name evidence="7" type="ORF">B4U79_07158</name>
</gene>
<evidence type="ECO:0000256" key="2">
    <source>
        <dbReference type="ARBA" id="ARBA00022771"/>
    </source>
</evidence>
<evidence type="ECO:0000256" key="4">
    <source>
        <dbReference type="PROSITE-ProRule" id="PRU00042"/>
    </source>
</evidence>
<dbReference type="PROSITE" id="PS00028">
    <property type="entry name" value="ZINC_FINGER_C2H2_1"/>
    <property type="match status" value="1"/>
</dbReference>
<sequence>MERYLKDEPKIRSFHKLNDPWDMFSKPLKTDKALKGENEGMMIESMTDTEKSDDTDDEKCSSLPAISIVDSCGEDRLSVSDLDINERNIDSASLSSLGSGNGDQILPWESCLNAIVQTTMKHVAKQQVKESCSRGSRSRSKKENSPKVASSKISKSLVHKANENSALTPPSSPEITALIGSNAILRGAGHQDSSEGASVPLAVLASNGTPYSSNESVDQIVALSTPTSKSTSATTLSLSSSGITSSSSSTASSNIKSRGRFEINPDNSKRRIHKCQFNGCKKVYTKSSHLKAHQRTHTGVQRRPLVRLSAINA</sequence>
<evidence type="ECO:0000256" key="5">
    <source>
        <dbReference type="SAM" id="MobiDB-lite"/>
    </source>
</evidence>
<organism evidence="7 8">
    <name type="scientific">Dinothrombium tinctorium</name>
    <dbReference type="NCBI Taxonomy" id="1965070"/>
    <lineage>
        <taxon>Eukaryota</taxon>
        <taxon>Metazoa</taxon>
        <taxon>Ecdysozoa</taxon>
        <taxon>Arthropoda</taxon>
        <taxon>Chelicerata</taxon>
        <taxon>Arachnida</taxon>
        <taxon>Acari</taxon>
        <taxon>Acariformes</taxon>
        <taxon>Trombidiformes</taxon>
        <taxon>Prostigmata</taxon>
        <taxon>Anystina</taxon>
        <taxon>Parasitengona</taxon>
        <taxon>Trombidioidea</taxon>
        <taxon>Trombidiidae</taxon>
        <taxon>Dinothrombium</taxon>
    </lineage>
</organism>
<dbReference type="InterPro" id="IPR036236">
    <property type="entry name" value="Znf_C2H2_sf"/>
</dbReference>
<keyword evidence="2 4" id="KW-0863">Zinc-finger</keyword>
<feature type="region of interest" description="Disordered" evidence="5">
    <location>
        <begin position="225"/>
        <end position="267"/>
    </location>
</feature>
<dbReference type="Gene3D" id="3.30.160.60">
    <property type="entry name" value="Classic Zinc Finger"/>
    <property type="match status" value="1"/>
</dbReference>
<comment type="caution">
    <text evidence="7">The sequence shown here is derived from an EMBL/GenBank/DDBJ whole genome shotgun (WGS) entry which is preliminary data.</text>
</comment>
<proteinExistence type="predicted"/>
<reference evidence="7 8" key="1">
    <citation type="journal article" date="2018" name="Gigascience">
        <title>Genomes of trombidid mites reveal novel predicted allergens and laterally-transferred genes associated with secondary metabolism.</title>
        <authorList>
            <person name="Dong X."/>
            <person name="Chaisiri K."/>
            <person name="Xia D."/>
            <person name="Armstrong S.D."/>
            <person name="Fang Y."/>
            <person name="Donnelly M.J."/>
            <person name="Kadowaki T."/>
            <person name="McGarry J.W."/>
            <person name="Darby A.C."/>
            <person name="Makepeace B.L."/>
        </authorList>
    </citation>
    <scope>NUCLEOTIDE SEQUENCE [LARGE SCALE GENOMIC DNA]</scope>
    <source>
        <strain evidence="7">UoL-WK</strain>
    </source>
</reference>
<accession>A0A443RQ31</accession>
<dbReference type="AlphaFoldDB" id="A0A443RQ31"/>
<name>A0A443RQ31_9ACAR</name>
<evidence type="ECO:0000256" key="3">
    <source>
        <dbReference type="ARBA" id="ARBA00022833"/>
    </source>
</evidence>
<protein>
    <submittedName>
        <fullName evidence="7">Krueppel-like factor 6</fullName>
    </submittedName>
</protein>
<dbReference type="SUPFAM" id="SSF57667">
    <property type="entry name" value="beta-beta-alpha zinc fingers"/>
    <property type="match status" value="1"/>
</dbReference>
<dbReference type="STRING" id="1965070.A0A443RQ31"/>
<dbReference type="GO" id="GO:0000981">
    <property type="term" value="F:DNA-binding transcription factor activity, RNA polymerase II-specific"/>
    <property type="evidence" value="ECO:0007669"/>
    <property type="project" value="TreeGrafter"/>
</dbReference>
<dbReference type="PROSITE" id="PS50157">
    <property type="entry name" value="ZINC_FINGER_C2H2_2"/>
    <property type="match status" value="1"/>
</dbReference>
<dbReference type="InterPro" id="IPR013087">
    <property type="entry name" value="Znf_C2H2_type"/>
</dbReference>
<dbReference type="GO" id="GO:0008270">
    <property type="term" value="F:zinc ion binding"/>
    <property type="evidence" value="ECO:0007669"/>
    <property type="project" value="UniProtKB-KW"/>
</dbReference>
<evidence type="ECO:0000259" key="6">
    <source>
        <dbReference type="PROSITE" id="PS50157"/>
    </source>
</evidence>
<dbReference type="Proteomes" id="UP000285301">
    <property type="component" value="Unassembled WGS sequence"/>
</dbReference>
<dbReference type="PANTHER" id="PTHR23235:SF56">
    <property type="entry name" value="KRUEPPEL-LIKE FACTOR 12"/>
    <property type="match status" value="1"/>
</dbReference>
<keyword evidence="8" id="KW-1185">Reference proteome</keyword>
<feature type="compositionally biased region" description="Low complexity" evidence="5">
    <location>
        <begin position="225"/>
        <end position="253"/>
    </location>
</feature>
<evidence type="ECO:0000256" key="1">
    <source>
        <dbReference type="ARBA" id="ARBA00022723"/>
    </source>
</evidence>
<keyword evidence="1" id="KW-0479">Metal-binding</keyword>
<evidence type="ECO:0000313" key="8">
    <source>
        <dbReference type="Proteomes" id="UP000285301"/>
    </source>
</evidence>
<feature type="region of interest" description="Disordered" evidence="5">
    <location>
        <begin position="127"/>
        <end position="173"/>
    </location>
</feature>
<dbReference type="GO" id="GO:0000978">
    <property type="term" value="F:RNA polymerase II cis-regulatory region sequence-specific DNA binding"/>
    <property type="evidence" value="ECO:0007669"/>
    <property type="project" value="TreeGrafter"/>
</dbReference>